<feature type="compositionally biased region" description="Polar residues" evidence="1">
    <location>
        <begin position="61"/>
        <end position="77"/>
    </location>
</feature>
<keyword evidence="2" id="KW-0472">Membrane</keyword>
<evidence type="ECO:0000256" key="1">
    <source>
        <dbReference type="SAM" id="MobiDB-lite"/>
    </source>
</evidence>
<evidence type="ECO:0000313" key="3">
    <source>
        <dbReference type="EMBL" id="XBH07424.1"/>
    </source>
</evidence>
<sequence length="77" mass="8248">MERPSFQLSVAGLLALVACIALNIWLFRLGPLWGIIGLNISKHVIVAFLCQILGVDKPQAQDHSPSSAPLTTQVTAP</sequence>
<feature type="region of interest" description="Disordered" evidence="1">
    <location>
        <begin position="58"/>
        <end position="77"/>
    </location>
</feature>
<feature type="transmembrane region" description="Helical" evidence="2">
    <location>
        <begin position="6"/>
        <end position="27"/>
    </location>
</feature>
<gene>
    <name evidence="3" type="ORF">V5E97_15690</name>
</gene>
<dbReference type="RefSeq" id="WP_406700261.1">
    <property type="nucleotide sequence ID" value="NZ_CP155447.1"/>
</dbReference>
<name>A0AAU7CQ07_9BACT</name>
<evidence type="ECO:0000256" key="2">
    <source>
        <dbReference type="SAM" id="Phobius"/>
    </source>
</evidence>
<dbReference type="AlphaFoldDB" id="A0AAU7CQ07"/>
<organism evidence="3">
    <name type="scientific">Singulisphaera sp. Ch08</name>
    <dbReference type="NCBI Taxonomy" id="3120278"/>
    <lineage>
        <taxon>Bacteria</taxon>
        <taxon>Pseudomonadati</taxon>
        <taxon>Planctomycetota</taxon>
        <taxon>Planctomycetia</taxon>
        <taxon>Isosphaerales</taxon>
        <taxon>Isosphaeraceae</taxon>
        <taxon>Singulisphaera</taxon>
    </lineage>
</organism>
<keyword evidence="2" id="KW-0812">Transmembrane</keyword>
<proteinExistence type="predicted"/>
<dbReference type="PROSITE" id="PS51257">
    <property type="entry name" value="PROKAR_LIPOPROTEIN"/>
    <property type="match status" value="1"/>
</dbReference>
<protein>
    <submittedName>
        <fullName evidence="3">Uncharacterized protein</fullName>
    </submittedName>
</protein>
<reference evidence="3" key="1">
    <citation type="submission" date="2024-05" db="EMBL/GenBank/DDBJ databases">
        <title>Planctomycetes of the genus Singulisphaera possess chitinolytic capabilities.</title>
        <authorList>
            <person name="Ivanova A."/>
        </authorList>
    </citation>
    <scope>NUCLEOTIDE SEQUENCE</scope>
    <source>
        <strain evidence="3">Ch08T</strain>
    </source>
</reference>
<dbReference type="EMBL" id="CP155447">
    <property type="protein sequence ID" value="XBH07424.1"/>
    <property type="molecule type" value="Genomic_DNA"/>
</dbReference>
<keyword evidence="2" id="KW-1133">Transmembrane helix</keyword>
<accession>A0AAU7CQ07</accession>